<feature type="transmembrane region" description="Helical" evidence="1">
    <location>
        <begin position="186"/>
        <end position="206"/>
    </location>
</feature>
<accession>A0A072NFY0</accession>
<proteinExistence type="predicted"/>
<organism evidence="2 3">
    <name type="scientific">Schinkia azotoformans MEV2011</name>
    <dbReference type="NCBI Taxonomy" id="1348973"/>
    <lineage>
        <taxon>Bacteria</taxon>
        <taxon>Bacillati</taxon>
        <taxon>Bacillota</taxon>
        <taxon>Bacilli</taxon>
        <taxon>Bacillales</taxon>
        <taxon>Bacillaceae</taxon>
        <taxon>Calidifontibacillus/Schinkia group</taxon>
        <taxon>Schinkia</taxon>
    </lineage>
</organism>
<dbReference type="Pfam" id="PF19700">
    <property type="entry name" value="DUF6198"/>
    <property type="match status" value="1"/>
</dbReference>
<name>A0A072NFY0_SCHAZ</name>
<feature type="transmembrane region" description="Helical" evidence="1">
    <location>
        <begin position="159"/>
        <end position="180"/>
    </location>
</feature>
<feature type="transmembrane region" description="Helical" evidence="1">
    <location>
        <begin position="116"/>
        <end position="138"/>
    </location>
</feature>
<keyword evidence="1" id="KW-1133">Transmembrane helix</keyword>
<dbReference type="EMBL" id="JJRY01000024">
    <property type="protein sequence ID" value="KEF36589.1"/>
    <property type="molecule type" value="Genomic_DNA"/>
</dbReference>
<dbReference type="PANTHER" id="PTHR40078">
    <property type="entry name" value="INTEGRAL MEMBRANE PROTEIN-RELATED"/>
    <property type="match status" value="1"/>
</dbReference>
<gene>
    <name evidence="2" type="ORF">M670_04151</name>
</gene>
<keyword evidence="1" id="KW-0472">Membrane</keyword>
<dbReference type="PATRIC" id="fig|1348973.3.peg.4032"/>
<dbReference type="OrthoDB" id="87655at2"/>
<evidence type="ECO:0000256" key="1">
    <source>
        <dbReference type="SAM" id="Phobius"/>
    </source>
</evidence>
<reference evidence="2 3" key="1">
    <citation type="submission" date="2014-04" db="EMBL/GenBank/DDBJ databases">
        <title>Draft genome sequence of Bacillus azotoformans MEV2011, a (co-) denitrifying strain unable to grow in the presence of oxygen.</title>
        <authorList>
            <person name="Nielsen M."/>
            <person name="Schreiber L."/>
            <person name="Finster K."/>
            <person name="Schramm A."/>
        </authorList>
    </citation>
    <scope>NUCLEOTIDE SEQUENCE [LARGE SCALE GENOMIC DNA]</scope>
    <source>
        <strain evidence="2 3">MEV2011</strain>
    </source>
</reference>
<evidence type="ECO:0000313" key="3">
    <source>
        <dbReference type="Proteomes" id="UP000027936"/>
    </source>
</evidence>
<feature type="transmembrane region" description="Helical" evidence="1">
    <location>
        <begin position="52"/>
        <end position="71"/>
    </location>
</feature>
<feature type="transmembrane region" description="Helical" evidence="1">
    <location>
        <begin position="83"/>
        <end position="104"/>
    </location>
</feature>
<evidence type="ECO:0000313" key="2">
    <source>
        <dbReference type="EMBL" id="KEF36589.1"/>
    </source>
</evidence>
<dbReference type="PANTHER" id="PTHR40078:SF1">
    <property type="entry name" value="INTEGRAL MEMBRANE PROTEIN"/>
    <property type="match status" value="1"/>
</dbReference>
<dbReference type="AlphaFoldDB" id="A0A072NFY0"/>
<dbReference type="RefSeq" id="WP_035197940.1">
    <property type="nucleotide sequence ID" value="NZ_JJRY01000024.1"/>
</dbReference>
<dbReference type="Proteomes" id="UP000027936">
    <property type="component" value="Unassembled WGS sequence"/>
</dbReference>
<sequence length="217" mass="23915">MANAELIKRYVIFLVGLLFMGLGIALITKSTLGTSPISSVPYVVSLITPFTFGQLTFALSLVCILIEIAILRKDFTKDQYLQVFVGPFFGLFVDLGMFIFSFIIPDYYIEKLLCVVLGSIILALGVYLQVFAGVIINPGEGVVKAIAGKLGKDFGTIKILFDWLLVIIALIISLGSLGVIEGVREGTLISAFLVGFFVKIFNRVFVKHVQMERWFAN</sequence>
<feature type="transmembrane region" description="Helical" evidence="1">
    <location>
        <begin position="12"/>
        <end position="32"/>
    </location>
</feature>
<dbReference type="InterPro" id="IPR038750">
    <property type="entry name" value="YczE/YyaS-like"/>
</dbReference>
<keyword evidence="1" id="KW-0812">Transmembrane</keyword>
<comment type="caution">
    <text evidence="2">The sequence shown here is derived from an EMBL/GenBank/DDBJ whole genome shotgun (WGS) entry which is preliminary data.</text>
</comment>
<protein>
    <submittedName>
        <fullName evidence="2">Putative membrane protein</fullName>
    </submittedName>
</protein>